<keyword evidence="1" id="KW-1133">Transmembrane helix</keyword>
<protein>
    <submittedName>
        <fullName evidence="2">Uncharacterized protein</fullName>
    </submittedName>
</protein>
<reference evidence="2 3" key="1">
    <citation type="journal article" date="2013" name="Genome Biol.">
        <title>Genome of Acanthamoeba castellanii highlights extensive lateral gene transfer and early evolution of tyrosine kinase signaling.</title>
        <authorList>
            <person name="Clarke M."/>
            <person name="Lohan A.J."/>
            <person name="Liu B."/>
            <person name="Lagkouvardos I."/>
            <person name="Roy S."/>
            <person name="Zafar N."/>
            <person name="Bertelli C."/>
            <person name="Schilde C."/>
            <person name="Kianianmomeni A."/>
            <person name="Burglin T.R."/>
            <person name="Frech C."/>
            <person name="Turcotte B."/>
            <person name="Kopec K.O."/>
            <person name="Synnott J.M."/>
            <person name="Choo C."/>
            <person name="Paponov I."/>
            <person name="Finkler A."/>
            <person name="Soon Heng Tan C."/>
            <person name="Hutchins A.P."/>
            <person name="Weinmeier T."/>
            <person name="Rattei T."/>
            <person name="Chu J.S."/>
            <person name="Gimenez G."/>
            <person name="Irimia M."/>
            <person name="Rigden D.J."/>
            <person name="Fitzpatrick D.A."/>
            <person name="Lorenzo-Morales J."/>
            <person name="Bateman A."/>
            <person name="Chiu C.H."/>
            <person name="Tang P."/>
            <person name="Hegemann P."/>
            <person name="Fromm H."/>
            <person name="Raoult D."/>
            <person name="Greub G."/>
            <person name="Miranda-Saavedra D."/>
            <person name="Chen N."/>
            <person name="Nash P."/>
            <person name="Ginger M.L."/>
            <person name="Horn M."/>
            <person name="Schaap P."/>
            <person name="Caler L."/>
            <person name="Loftus B."/>
        </authorList>
    </citation>
    <scope>NUCLEOTIDE SEQUENCE [LARGE SCALE GENOMIC DNA]</scope>
    <source>
        <strain evidence="2 3">Neff</strain>
    </source>
</reference>
<keyword evidence="1" id="KW-0812">Transmembrane</keyword>
<dbReference type="RefSeq" id="XP_004352691.1">
    <property type="nucleotide sequence ID" value="XM_004352639.1"/>
</dbReference>
<accession>L8HEH1</accession>
<sequence>WPQGSQYLPVTVHAQSGHVPHRLRWQCVCVECVECVVLVVCALCVCRTPLPGWSRTPVLKAGQVAFHVLLWTAYSSIGCTALVLRYLLRQTCETRGSWLCTRAIRLGSVGYDYAGTKQLLSKTKLTRIVKVP</sequence>
<dbReference type="KEGG" id="acan:ACA1_357040"/>
<evidence type="ECO:0000313" key="2">
    <source>
        <dbReference type="EMBL" id="ELR23163.1"/>
    </source>
</evidence>
<feature type="non-terminal residue" evidence="2">
    <location>
        <position position="1"/>
    </location>
</feature>
<keyword evidence="3" id="KW-1185">Reference proteome</keyword>
<proteinExistence type="predicted"/>
<dbReference type="VEuPathDB" id="AmoebaDB:ACA1_357040"/>
<feature type="transmembrane region" description="Helical" evidence="1">
    <location>
        <begin position="64"/>
        <end position="88"/>
    </location>
</feature>
<dbReference type="AlphaFoldDB" id="L8HEH1"/>
<name>L8HEH1_ACACF</name>
<gene>
    <name evidence="2" type="ORF">ACA1_357040</name>
</gene>
<evidence type="ECO:0000256" key="1">
    <source>
        <dbReference type="SAM" id="Phobius"/>
    </source>
</evidence>
<keyword evidence="1" id="KW-0472">Membrane</keyword>
<organism evidence="2 3">
    <name type="scientific">Acanthamoeba castellanii (strain ATCC 30010 / Neff)</name>
    <dbReference type="NCBI Taxonomy" id="1257118"/>
    <lineage>
        <taxon>Eukaryota</taxon>
        <taxon>Amoebozoa</taxon>
        <taxon>Discosea</taxon>
        <taxon>Longamoebia</taxon>
        <taxon>Centramoebida</taxon>
        <taxon>Acanthamoebidae</taxon>
        <taxon>Acanthamoeba</taxon>
    </lineage>
</organism>
<dbReference type="EMBL" id="KB007859">
    <property type="protein sequence ID" value="ELR23163.1"/>
    <property type="molecule type" value="Genomic_DNA"/>
</dbReference>
<evidence type="ECO:0000313" key="3">
    <source>
        <dbReference type="Proteomes" id="UP000011083"/>
    </source>
</evidence>
<dbReference type="GeneID" id="14924138"/>
<dbReference type="Proteomes" id="UP000011083">
    <property type="component" value="Unassembled WGS sequence"/>
</dbReference>